<comment type="catalytic activity">
    <reaction evidence="8">
        <text>L-seryl-[protein] + ATP = O-phospho-L-seryl-[protein] + ADP + H(+)</text>
        <dbReference type="Rhea" id="RHEA:17989"/>
        <dbReference type="Rhea" id="RHEA-COMP:9863"/>
        <dbReference type="Rhea" id="RHEA-COMP:11604"/>
        <dbReference type="ChEBI" id="CHEBI:15378"/>
        <dbReference type="ChEBI" id="CHEBI:29999"/>
        <dbReference type="ChEBI" id="CHEBI:30616"/>
        <dbReference type="ChEBI" id="CHEBI:83421"/>
        <dbReference type="ChEBI" id="CHEBI:456216"/>
        <dbReference type="EC" id="2.7.11.1"/>
    </reaction>
</comment>
<evidence type="ECO:0000313" key="10">
    <source>
        <dbReference type="EMBL" id="KIW85857.1"/>
    </source>
</evidence>
<dbReference type="Proteomes" id="UP000053029">
    <property type="component" value="Unassembled WGS sequence"/>
</dbReference>
<evidence type="ECO:0000256" key="1">
    <source>
        <dbReference type="ARBA" id="ARBA00012513"/>
    </source>
</evidence>
<keyword evidence="5" id="KW-0418">Kinase</keyword>
<dbReference type="EMBL" id="KN846969">
    <property type="protein sequence ID" value="KIW85857.1"/>
    <property type="molecule type" value="Genomic_DNA"/>
</dbReference>
<accession>A0A0D2FGQ1</accession>
<protein>
    <recommendedName>
        <fullName evidence="1">non-specific serine/threonine protein kinase</fullName>
        <ecNumber evidence="1">2.7.11.1</ecNumber>
    </recommendedName>
</protein>
<dbReference type="RefSeq" id="XP_013289665.1">
    <property type="nucleotide sequence ID" value="XM_013434211.1"/>
</dbReference>
<dbReference type="InterPro" id="IPR000719">
    <property type="entry name" value="Prot_kinase_dom"/>
</dbReference>
<keyword evidence="6" id="KW-0067">ATP-binding</keyword>
<dbReference type="GO" id="GO:0004674">
    <property type="term" value="F:protein serine/threonine kinase activity"/>
    <property type="evidence" value="ECO:0007669"/>
    <property type="project" value="UniProtKB-KW"/>
</dbReference>
<dbReference type="VEuPathDB" id="FungiDB:Z517_01249"/>
<dbReference type="GO" id="GO:0005524">
    <property type="term" value="F:ATP binding"/>
    <property type="evidence" value="ECO:0007669"/>
    <property type="project" value="UniProtKB-KW"/>
</dbReference>
<comment type="catalytic activity">
    <reaction evidence="7">
        <text>L-threonyl-[protein] + ATP = O-phospho-L-threonyl-[protein] + ADP + H(+)</text>
        <dbReference type="Rhea" id="RHEA:46608"/>
        <dbReference type="Rhea" id="RHEA-COMP:11060"/>
        <dbReference type="Rhea" id="RHEA-COMP:11605"/>
        <dbReference type="ChEBI" id="CHEBI:15378"/>
        <dbReference type="ChEBI" id="CHEBI:30013"/>
        <dbReference type="ChEBI" id="CHEBI:30616"/>
        <dbReference type="ChEBI" id="CHEBI:61977"/>
        <dbReference type="ChEBI" id="CHEBI:456216"/>
        <dbReference type="EC" id="2.7.11.1"/>
    </reaction>
</comment>
<dbReference type="AlphaFoldDB" id="A0A0D2FGQ1"/>
<name>A0A0D2FGQ1_9EURO</name>
<sequence>MVDDIKLLMIGMSSETYRIGNKVAKICHHPRIARCLSWCPSQGRVELEFYPNGNLKDYFEKNYSSTTEVDKKRWAIQMIESVFYIHSKGVRHADPRLDQWLLDQGNVRLCDFNGSGFDAQPALGLTGRAAQGLECSSHWLPRPDDVDSSVQTDLFALGSSLYELMAGQMPFAGIDDHTIEARYAQRIFPTTGGLSLGIEITRCWNQGFTTAEEFLNTARSKLSEATETSFSVFT</sequence>
<dbReference type="PROSITE" id="PS50011">
    <property type="entry name" value="PROTEIN_KINASE_DOM"/>
    <property type="match status" value="1"/>
</dbReference>
<dbReference type="Pfam" id="PF00069">
    <property type="entry name" value="Pkinase"/>
    <property type="match status" value="1"/>
</dbReference>
<dbReference type="STRING" id="1442368.A0A0D2FGQ1"/>
<dbReference type="SMART" id="SM00220">
    <property type="entry name" value="S_TKc"/>
    <property type="match status" value="1"/>
</dbReference>
<dbReference type="InterPro" id="IPR011009">
    <property type="entry name" value="Kinase-like_dom_sf"/>
</dbReference>
<dbReference type="HOGENOM" id="CLU_000288_31_2_1"/>
<keyword evidence="3" id="KW-0808">Transferase</keyword>
<reference evidence="10 11" key="1">
    <citation type="submission" date="2015-01" db="EMBL/GenBank/DDBJ databases">
        <title>The Genome Sequence of Fonsecaea pedrosoi CBS 271.37.</title>
        <authorList>
            <consortium name="The Broad Institute Genomics Platform"/>
            <person name="Cuomo C."/>
            <person name="de Hoog S."/>
            <person name="Gorbushina A."/>
            <person name="Stielow B."/>
            <person name="Teixiera M."/>
            <person name="Abouelleil A."/>
            <person name="Chapman S.B."/>
            <person name="Priest M."/>
            <person name="Young S.K."/>
            <person name="Wortman J."/>
            <person name="Nusbaum C."/>
            <person name="Birren B."/>
        </authorList>
    </citation>
    <scope>NUCLEOTIDE SEQUENCE [LARGE SCALE GENOMIC DNA]</scope>
    <source>
        <strain evidence="10 11">CBS 271.37</strain>
    </source>
</reference>
<evidence type="ECO:0000256" key="4">
    <source>
        <dbReference type="ARBA" id="ARBA00022741"/>
    </source>
</evidence>
<evidence type="ECO:0000313" key="11">
    <source>
        <dbReference type="Proteomes" id="UP000053029"/>
    </source>
</evidence>
<evidence type="ECO:0000256" key="7">
    <source>
        <dbReference type="ARBA" id="ARBA00047899"/>
    </source>
</evidence>
<dbReference type="PANTHER" id="PTHR24343">
    <property type="entry name" value="SERINE/THREONINE KINASE"/>
    <property type="match status" value="1"/>
</dbReference>
<dbReference type="EC" id="2.7.11.1" evidence="1"/>
<evidence type="ECO:0000259" key="9">
    <source>
        <dbReference type="PROSITE" id="PS50011"/>
    </source>
</evidence>
<dbReference type="GeneID" id="25300739"/>
<keyword evidence="2" id="KW-0723">Serine/threonine-protein kinase</keyword>
<evidence type="ECO:0000256" key="2">
    <source>
        <dbReference type="ARBA" id="ARBA00022527"/>
    </source>
</evidence>
<evidence type="ECO:0000256" key="6">
    <source>
        <dbReference type="ARBA" id="ARBA00022840"/>
    </source>
</evidence>
<organism evidence="10 11">
    <name type="scientific">Fonsecaea pedrosoi CBS 271.37</name>
    <dbReference type="NCBI Taxonomy" id="1442368"/>
    <lineage>
        <taxon>Eukaryota</taxon>
        <taxon>Fungi</taxon>
        <taxon>Dikarya</taxon>
        <taxon>Ascomycota</taxon>
        <taxon>Pezizomycotina</taxon>
        <taxon>Eurotiomycetes</taxon>
        <taxon>Chaetothyriomycetidae</taxon>
        <taxon>Chaetothyriales</taxon>
        <taxon>Herpotrichiellaceae</taxon>
        <taxon>Fonsecaea</taxon>
    </lineage>
</organism>
<evidence type="ECO:0000256" key="8">
    <source>
        <dbReference type="ARBA" id="ARBA00048679"/>
    </source>
</evidence>
<keyword evidence="4" id="KW-0547">Nucleotide-binding</keyword>
<keyword evidence="11" id="KW-1185">Reference proteome</keyword>
<evidence type="ECO:0000256" key="3">
    <source>
        <dbReference type="ARBA" id="ARBA00022679"/>
    </source>
</evidence>
<dbReference type="SUPFAM" id="SSF56112">
    <property type="entry name" value="Protein kinase-like (PK-like)"/>
    <property type="match status" value="1"/>
</dbReference>
<dbReference type="Gene3D" id="1.10.510.10">
    <property type="entry name" value="Transferase(Phosphotransferase) domain 1"/>
    <property type="match status" value="1"/>
</dbReference>
<gene>
    <name evidence="10" type="ORF">Z517_01249</name>
</gene>
<feature type="domain" description="Protein kinase" evidence="9">
    <location>
        <begin position="1"/>
        <end position="234"/>
    </location>
</feature>
<evidence type="ECO:0000256" key="5">
    <source>
        <dbReference type="ARBA" id="ARBA00022777"/>
    </source>
</evidence>
<dbReference type="OrthoDB" id="4153314at2759"/>
<proteinExistence type="predicted"/>